<evidence type="ECO:0000313" key="1">
    <source>
        <dbReference type="EMBL" id="EHO13808.1"/>
    </source>
</evidence>
<evidence type="ECO:0000313" key="2">
    <source>
        <dbReference type="Proteomes" id="UP000004834"/>
    </source>
</evidence>
<dbReference type="RefSeq" id="WP_006262934.1">
    <property type="nucleotide sequence ID" value="NZ_JH590837.1"/>
</dbReference>
<proteinExistence type="predicted"/>
<organism evidence="1 2">
    <name type="scientific">Myroides odoratimimus CIP 101113</name>
    <dbReference type="NCBI Taxonomy" id="883154"/>
    <lineage>
        <taxon>Bacteria</taxon>
        <taxon>Pseudomonadati</taxon>
        <taxon>Bacteroidota</taxon>
        <taxon>Flavobacteriia</taxon>
        <taxon>Flavobacteriales</taxon>
        <taxon>Flavobacteriaceae</taxon>
        <taxon>Myroides</taxon>
    </lineage>
</organism>
<dbReference type="Proteomes" id="UP000004834">
    <property type="component" value="Unassembled WGS sequence"/>
</dbReference>
<gene>
    <name evidence="1" type="ORF">HMPREF9715_00882</name>
</gene>
<name>A0AAV3F595_9FLAO</name>
<comment type="caution">
    <text evidence="1">The sequence shown here is derived from an EMBL/GenBank/DDBJ whole genome shotgun (WGS) entry which is preliminary data.</text>
</comment>
<dbReference type="EMBL" id="AGEE01000008">
    <property type="protein sequence ID" value="EHO13808.1"/>
    <property type="molecule type" value="Genomic_DNA"/>
</dbReference>
<sequence>MSRAFRNNSAFQDYSINTVCDQIFNLVPEAVSQKKFMLTGLAAYFLQRGEDNRPLQNIVFKTNDVNTYNIIMATINKLNLLNLIKYSNRIMCEAEGQLQNAYIEIWLDPGTTKTVDLNAIICEEYNQIKQELL</sequence>
<dbReference type="AlphaFoldDB" id="A0AAV3F595"/>
<reference evidence="1 2" key="1">
    <citation type="submission" date="2011-11" db="EMBL/GenBank/DDBJ databases">
        <title>The Genome Sequence of Myroides odoratimimus CIP 101113.</title>
        <authorList>
            <person name="Earl A."/>
            <person name="Ward D."/>
            <person name="Feldgarden M."/>
            <person name="Gevers D."/>
            <person name="Huys G."/>
            <person name="Young S.K."/>
            <person name="Zeng Q."/>
            <person name="Gargeya S."/>
            <person name="Fitzgerald M."/>
            <person name="Haas B."/>
            <person name="Abouelleil A."/>
            <person name="Alvarado L."/>
            <person name="Arachchi H.M."/>
            <person name="Berlin A."/>
            <person name="Brown A."/>
            <person name="Chapman S.B."/>
            <person name="Chen Z."/>
            <person name="Dunbar C."/>
            <person name="Freedman E."/>
            <person name="Gearin G."/>
            <person name="Goldberg J."/>
            <person name="Griggs A."/>
            <person name="Gujja S."/>
            <person name="Heiman D."/>
            <person name="Howarth C."/>
            <person name="Larson L."/>
            <person name="Lui A."/>
            <person name="MacDonald P.J.P."/>
            <person name="Montmayeur A."/>
            <person name="Murphy C."/>
            <person name="Neiman D."/>
            <person name="Pearson M."/>
            <person name="Priest M."/>
            <person name="Roberts A."/>
            <person name="Saif S."/>
            <person name="Shea T."/>
            <person name="Shenoy N."/>
            <person name="Sisk P."/>
            <person name="Stolte C."/>
            <person name="Sykes S."/>
            <person name="Wortman J."/>
            <person name="Nusbaum C."/>
            <person name="Birren B."/>
        </authorList>
    </citation>
    <scope>NUCLEOTIDE SEQUENCE [LARGE SCALE GENOMIC DNA]</scope>
    <source>
        <strain evidence="1 2">CIP 101113</strain>
    </source>
</reference>
<protein>
    <submittedName>
        <fullName evidence="1">Uncharacterized protein</fullName>
    </submittedName>
</protein>
<accession>A0AAV3F595</accession>